<feature type="active site" description="Nucleophile" evidence="4">
    <location>
        <position position="356"/>
    </location>
</feature>
<keyword evidence="6" id="KW-0808">Transferase</keyword>
<feature type="binding site" evidence="5">
    <location>
        <position position="398"/>
    </location>
    <ligand>
        <name>L-glutamate</name>
        <dbReference type="ChEBI" id="CHEBI:29985"/>
    </ligand>
</feature>
<comment type="PTM">
    <text evidence="6">Cleaved by autocatalysis into a large and a small subunit.</text>
</comment>
<dbReference type="GO" id="GO:0103068">
    <property type="term" value="F:leukotriene C4 gamma-glutamyl transferase activity"/>
    <property type="evidence" value="ECO:0007669"/>
    <property type="project" value="UniProtKB-EC"/>
</dbReference>
<evidence type="ECO:0000256" key="1">
    <source>
        <dbReference type="ARBA" id="ARBA00001049"/>
    </source>
</evidence>
<proteinExistence type="inferred from homology"/>
<dbReference type="EC" id="2.3.2.2" evidence="6"/>
<dbReference type="Gene3D" id="1.10.246.230">
    <property type="match status" value="1"/>
</dbReference>
<evidence type="ECO:0000256" key="6">
    <source>
        <dbReference type="RuleBase" id="RU368036"/>
    </source>
</evidence>
<comment type="similarity">
    <text evidence="6">Belongs to the gamma-glutamyltransferase family.</text>
</comment>
<accession>A0A2V2FWC5</accession>
<comment type="pathway">
    <text evidence="6">Sulfur metabolism; glutathione metabolism.</text>
</comment>
<gene>
    <name evidence="7" type="ORF">DES51_12122</name>
</gene>
<protein>
    <recommendedName>
        <fullName evidence="6">Glutathione hydrolase proenzyme</fullName>
        <ecNumber evidence="6">2.3.2.2</ecNumber>
        <ecNumber evidence="6">3.4.19.13</ecNumber>
    </recommendedName>
    <component>
        <recommendedName>
            <fullName evidence="6">Glutathione hydrolase large chain</fullName>
        </recommendedName>
    </component>
    <component>
        <recommendedName>
            <fullName evidence="6">Glutathione hydrolase small chain</fullName>
        </recommendedName>
    </component>
</protein>
<dbReference type="GO" id="GO:0036374">
    <property type="term" value="F:glutathione hydrolase activity"/>
    <property type="evidence" value="ECO:0007669"/>
    <property type="project" value="UniProtKB-UniRule"/>
</dbReference>
<comment type="subunit">
    <text evidence="6">This enzyme consists of two polypeptide chains, which are synthesized in precursor form from a single polypeptide.</text>
</comment>
<evidence type="ECO:0000256" key="4">
    <source>
        <dbReference type="PIRSR" id="PIRSR600101-1"/>
    </source>
</evidence>
<dbReference type="Proteomes" id="UP000247612">
    <property type="component" value="Unassembled WGS sequence"/>
</dbReference>
<evidence type="ECO:0000256" key="3">
    <source>
        <dbReference type="ARBA" id="ARBA00047417"/>
    </source>
</evidence>
<keyword evidence="6" id="KW-0317">Glutathione biosynthesis</keyword>
<dbReference type="InterPro" id="IPR000101">
    <property type="entry name" value="GGT_peptidase"/>
</dbReference>
<comment type="catalytic activity">
    <reaction evidence="3 6">
        <text>an N-terminal (5-L-glutamyl)-[peptide] + an alpha-amino acid = 5-L-glutamyl amino acid + an N-terminal L-alpha-aminoacyl-[peptide]</text>
        <dbReference type="Rhea" id="RHEA:23904"/>
        <dbReference type="Rhea" id="RHEA-COMP:9780"/>
        <dbReference type="Rhea" id="RHEA-COMP:9795"/>
        <dbReference type="ChEBI" id="CHEBI:77644"/>
        <dbReference type="ChEBI" id="CHEBI:78597"/>
        <dbReference type="ChEBI" id="CHEBI:78599"/>
        <dbReference type="ChEBI" id="CHEBI:78608"/>
        <dbReference type="EC" id="2.3.2.2"/>
    </reaction>
</comment>
<dbReference type="OrthoDB" id="9781342at2"/>
<dbReference type="Gene3D" id="3.60.20.40">
    <property type="match status" value="1"/>
</dbReference>
<feature type="binding site" evidence="5">
    <location>
        <position position="439"/>
    </location>
    <ligand>
        <name>L-glutamate</name>
        <dbReference type="ChEBI" id="CHEBI:29985"/>
    </ligand>
</feature>
<evidence type="ECO:0000256" key="5">
    <source>
        <dbReference type="PIRSR" id="PIRSR600101-2"/>
    </source>
</evidence>
<keyword evidence="6" id="KW-0012">Acyltransferase</keyword>
<evidence type="ECO:0000256" key="2">
    <source>
        <dbReference type="ARBA" id="ARBA00001089"/>
    </source>
</evidence>
<dbReference type="InterPro" id="IPR043137">
    <property type="entry name" value="GGT_ssub_C"/>
</dbReference>
<dbReference type="RefSeq" id="WP_022937778.1">
    <property type="nucleotide sequence ID" value="NZ_CABKRQ010000003.1"/>
</dbReference>
<dbReference type="SUPFAM" id="SSF56235">
    <property type="entry name" value="N-terminal nucleophile aminohydrolases (Ntn hydrolases)"/>
    <property type="match status" value="1"/>
</dbReference>
<keyword evidence="8" id="KW-1185">Reference proteome</keyword>
<dbReference type="EC" id="3.4.19.13" evidence="6"/>
<dbReference type="InterPro" id="IPR052896">
    <property type="entry name" value="GGT-like_enzyme"/>
</dbReference>
<dbReference type="Pfam" id="PF01019">
    <property type="entry name" value="G_glu_transpept"/>
    <property type="match status" value="1"/>
</dbReference>
<name>A0A2V2FWC5_9FIRM</name>
<evidence type="ECO:0000313" key="7">
    <source>
        <dbReference type="EMBL" id="PXX75039.1"/>
    </source>
</evidence>
<keyword evidence="6 7" id="KW-0378">Hydrolase</keyword>
<comment type="catalytic activity">
    <reaction evidence="2 6">
        <text>glutathione + H2O = L-cysteinylglycine + L-glutamate</text>
        <dbReference type="Rhea" id="RHEA:28807"/>
        <dbReference type="ChEBI" id="CHEBI:15377"/>
        <dbReference type="ChEBI" id="CHEBI:29985"/>
        <dbReference type="ChEBI" id="CHEBI:57925"/>
        <dbReference type="ChEBI" id="CHEBI:61694"/>
        <dbReference type="EC" id="3.4.19.13"/>
    </reaction>
</comment>
<dbReference type="STRING" id="1034346.GCA_000313565_01475"/>
<sequence length="536" mass="59576">MKFNAMDQPYQLSRYSVTAQHGMVCSSSALASSAGLEILKKGGNAVDAAIAVAAVLTVVEPVSNGLGGDAFAIVWMKDKMVGLNASGYSPKEISIDKLKAAGYNKMPKHGWLPVTVPGQPKAWAALSKRFGKLSLEDVLAPAIRYAEEGYPVSAVVSVLWDKYVRQDSKLFKDNPIFDEWFKTFTKNGEPYQFGEIVKFKNHAKTLRLIAQSNADAFYKGEIADQIDAQSKRDGGFIRKEDLAEYDVEWVDPIHVSYRGYDVWEIPPNGQGIVALMALNILKNFEFTSRDDTDTVHKQFEAMKMAFSDAYATVTDSKDMKVDYRYYLSDEYGKKRAAEITNQAQQPKPVEPPKSGTVYLCTADDEGNMVSYIQSNYMDFGSGIVIEDYGIALQNRGHDFSLDPASINALAPRKRSYHTIIPGFLTKDGKALGPFGVMGGYMQPQGHVQVMMNLIDFHLNPQMCLDAPRWQWKEGIRFDVEPDVPEALIEALKKRGHQMVAAENKLSFGRAEMILRMENGVYIGACESRTDGSVASY</sequence>
<dbReference type="InterPro" id="IPR029055">
    <property type="entry name" value="Ntn_hydrolases_N"/>
</dbReference>
<dbReference type="PANTHER" id="PTHR43881:SF1">
    <property type="entry name" value="GAMMA-GLUTAMYLTRANSPEPTIDASE (AFU_ORTHOLOGUE AFUA_4G13580)"/>
    <property type="match status" value="1"/>
</dbReference>
<comment type="catalytic activity">
    <reaction evidence="1 6">
        <text>an S-substituted glutathione + H2O = an S-substituted L-cysteinylglycine + L-glutamate</text>
        <dbReference type="Rhea" id="RHEA:59468"/>
        <dbReference type="ChEBI" id="CHEBI:15377"/>
        <dbReference type="ChEBI" id="CHEBI:29985"/>
        <dbReference type="ChEBI" id="CHEBI:90779"/>
        <dbReference type="ChEBI" id="CHEBI:143103"/>
        <dbReference type="EC" id="3.4.19.13"/>
    </reaction>
</comment>
<dbReference type="PANTHER" id="PTHR43881">
    <property type="entry name" value="GAMMA-GLUTAMYLTRANSPEPTIDASE (AFU_ORTHOLOGUE AFUA_4G13580)"/>
    <property type="match status" value="1"/>
</dbReference>
<dbReference type="AlphaFoldDB" id="A0A2V2FWC5"/>
<reference evidence="7 8" key="1">
    <citation type="submission" date="2018-05" db="EMBL/GenBank/DDBJ databases">
        <title>Genomic Encyclopedia of Type Strains, Phase IV (KMG-IV): sequencing the most valuable type-strain genomes for metagenomic binning, comparative biology and taxonomic classification.</title>
        <authorList>
            <person name="Goeker M."/>
        </authorList>
    </citation>
    <scope>NUCLEOTIDE SEQUENCE [LARGE SCALE GENOMIC DNA]</scope>
    <source>
        <strain evidence="7 8">JC118</strain>
    </source>
</reference>
<keyword evidence="6" id="KW-0865">Zymogen</keyword>
<dbReference type="PRINTS" id="PR01210">
    <property type="entry name" value="GGTRANSPTASE"/>
</dbReference>
<evidence type="ECO:0000313" key="8">
    <source>
        <dbReference type="Proteomes" id="UP000247612"/>
    </source>
</evidence>
<dbReference type="NCBIfam" id="TIGR00066">
    <property type="entry name" value="g_glut_trans"/>
    <property type="match status" value="1"/>
</dbReference>
<comment type="caution">
    <text evidence="7">The sequence shown here is derived from an EMBL/GenBank/DDBJ whole genome shotgun (WGS) entry which is preliminary data.</text>
</comment>
<dbReference type="EMBL" id="QJKH01000021">
    <property type="protein sequence ID" value="PXX75039.1"/>
    <property type="molecule type" value="Genomic_DNA"/>
</dbReference>
<dbReference type="GO" id="GO:0006751">
    <property type="term" value="P:glutathione catabolic process"/>
    <property type="evidence" value="ECO:0007669"/>
    <property type="project" value="UniProtKB-UniRule"/>
</dbReference>
<organism evidence="7 8">
    <name type="scientific">Dielma fastidiosa</name>
    <dbReference type="NCBI Taxonomy" id="1034346"/>
    <lineage>
        <taxon>Bacteria</taxon>
        <taxon>Bacillati</taxon>
        <taxon>Bacillota</taxon>
        <taxon>Erysipelotrichia</taxon>
        <taxon>Erysipelotrichales</taxon>
        <taxon>Erysipelotrichaceae</taxon>
        <taxon>Dielma</taxon>
    </lineage>
</organism>
<dbReference type="UniPathway" id="UPA00204"/>
<dbReference type="GO" id="GO:0006750">
    <property type="term" value="P:glutathione biosynthetic process"/>
    <property type="evidence" value="ECO:0007669"/>
    <property type="project" value="UniProtKB-KW"/>
</dbReference>